<dbReference type="PRINTS" id="PR00792">
    <property type="entry name" value="PEPSIN"/>
</dbReference>
<proteinExistence type="inferred from homology"/>
<dbReference type="Pfam" id="PF07966">
    <property type="entry name" value="A1_Propeptide"/>
    <property type="match status" value="1"/>
</dbReference>
<dbReference type="InterPro" id="IPR001969">
    <property type="entry name" value="Aspartic_peptidase_AS"/>
</dbReference>
<dbReference type="Proteomes" id="UP001066276">
    <property type="component" value="Chromosome 8"/>
</dbReference>
<dbReference type="EMBL" id="JANPWB010000012">
    <property type="protein sequence ID" value="KAJ1121241.1"/>
    <property type="molecule type" value="Genomic_DNA"/>
</dbReference>
<feature type="active site" evidence="12">
    <location>
        <position position="84"/>
    </location>
</feature>
<dbReference type="FunFam" id="2.40.70.10:FF:000004">
    <property type="entry name" value="Pepsin A"/>
    <property type="match status" value="1"/>
</dbReference>
<feature type="domain" description="Peptidase A1" evidence="15">
    <location>
        <begin position="66"/>
        <end position="367"/>
    </location>
</feature>
<dbReference type="InterPro" id="IPR012848">
    <property type="entry name" value="Aspartic_peptidase_N"/>
</dbReference>
<gene>
    <name evidence="16" type="ORF">NDU88_009359</name>
</gene>
<dbReference type="InterPro" id="IPR001461">
    <property type="entry name" value="Aspartic_peptidase_A1"/>
</dbReference>
<evidence type="ECO:0000256" key="5">
    <source>
        <dbReference type="ARBA" id="ARBA00022670"/>
    </source>
</evidence>
<reference evidence="16" key="1">
    <citation type="journal article" date="2022" name="bioRxiv">
        <title>Sequencing and chromosome-scale assembly of the giantPleurodeles waltlgenome.</title>
        <authorList>
            <person name="Brown T."/>
            <person name="Elewa A."/>
            <person name="Iarovenko S."/>
            <person name="Subramanian E."/>
            <person name="Araus A.J."/>
            <person name="Petzold A."/>
            <person name="Susuki M."/>
            <person name="Suzuki K.-i.T."/>
            <person name="Hayashi T."/>
            <person name="Toyoda A."/>
            <person name="Oliveira C."/>
            <person name="Osipova E."/>
            <person name="Leigh N.D."/>
            <person name="Simon A."/>
            <person name="Yun M.H."/>
        </authorList>
    </citation>
    <scope>NUCLEOTIDE SEQUENCE</scope>
    <source>
        <strain evidence="16">20211129_DDA</strain>
        <tissue evidence="16">Liver</tissue>
    </source>
</reference>
<keyword evidence="6 14" id="KW-0064">Aspartyl protease</keyword>
<organism evidence="16 17">
    <name type="scientific">Pleurodeles waltl</name>
    <name type="common">Iberian ribbed newt</name>
    <dbReference type="NCBI Taxonomy" id="8319"/>
    <lineage>
        <taxon>Eukaryota</taxon>
        <taxon>Metazoa</taxon>
        <taxon>Chordata</taxon>
        <taxon>Craniata</taxon>
        <taxon>Vertebrata</taxon>
        <taxon>Euteleostomi</taxon>
        <taxon>Amphibia</taxon>
        <taxon>Batrachia</taxon>
        <taxon>Caudata</taxon>
        <taxon>Salamandroidea</taxon>
        <taxon>Salamandridae</taxon>
        <taxon>Pleurodelinae</taxon>
        <taxon>Pleurodeles</taxon>
    </lineage>
</organism>
<name>A0AAV7P0Q3_PLEWA</name>
<evidence type="ECO:0000256" key="2">
    <source>
        <dbReference type="ARBA" id="ARBA00002318"/>
    </source>
</evidence>
<evidence type="ECO:0000256" key="8">
    <source>
        <dbReference type="ARBA" id="ARBA00022801"/>
    </source>
</evidence>
<dbReference type="InterPro" id="IPR021109">
    <property type="entry name" value="Peptidase_aspartic_dom_sf"/>
</dbReference>
<dbReference type="Pfam" id="PF00026">
    <property type="entry name" value="Asp"/>
    <property type="match status" value="1"/>
</dbReference>
<dbReference type="PANTHER" id="PTHR47966:SF22">
    <property type="entry name" value="PEPSIN A-3-RELATED"/>
    <property type="match status" value="1"/>
</dbReference>
<dbReference type="FunFam" id="2.40.70.10:FF:000006">
    <property type="entry name" value="Cathepsin E"/>
    <property type="match status" value="1"/>
</dbReference>
<dbReference type="PROSITE" id="PS00141">
    <property type="entry name" value="ASP_PROTEASE"/>
    <property type="match status" value="2"/>
</dbReference>
<feature type="disulfide bond" evidence="13">
    <location>
        <begin position="257"/>
        <end position="261"/>
    </location>
</feature>
<comment type="similarity">
    <text evidence="3 14">Belongs to the peptidase A1 family.</text>
</comment>
<evidence type="ECO:0000256" key="12">
    <source>
        <dbReference type="PIRSR" id="PIRSR601461-1"/>
    </source>
</evidence>
<keyword evidence="10" id="KW-0325">Glycoprotein</keyword>
<evidence type="ECO:0000256" key="4">
    <source>
        <dbReference type="ARBA" id="ARBA00011748"/>
    </source>
</evidence>
<dbReference type="Gene3D" id="6.10.140.60">
    <property type="match status" value="1"/>
</dbReference>
<evidence type="ECO:0000256" key="3">
    <source>
        <dbReference type="ARBA" id="ARBA00007447"/>
    </source>
</evidence>
<evidence type="ECO:0000259" key="15">
    <source>
        <dbReference type="PROSITE" id="PS51767"/>
    </source>
</evidence>
<keyword evidence="7" id="KW-0222">Digestion</keyword>
<feature type="disulfide bond" evidence="13">
    <location>
        <begin position="97"/>
        <end position="102"/>
    </location>
</feature>
<comment type="function">
    <text evidence="2">Shows particularly broad specificity; although bonds involving phenylalanine and leucine are preferred, many others are also cleaved to some extent.</text>
</comment>
<dbReference type="SUPFAM" id="SSF50630">
    <property type="entry name" value="Acid proteases"/>
    <property type="match status" value="1"/>
</dbReference>
<keyword evidence="8 14" id="KW-0378">Hydrolase</keyword>
<dbReference type="PROSITE" id="PS51767">
    <property type="entry name" value="PEPTIDASE_A1"/>
    <property type="match status" value="1"/>
</dbReference>
<dbReference type="InterPro" id="IPR033121">
    <property type="entry name" value="PEPTIDASE_A1"/>
</dbReference>
<keyword evidence="5 14" id="KW-0645">Protease</keyword>
<evidence type="ECO:0000256" key="9">
    <source>
        <dbReference type="ARBA" id="ARBA00023157"/>
    </source>
</evidence>
<protein>
    <recommendedName>
        <fullName evidence="15">Peptidase A1 domain-containing protein</fullName>
    </recommendedName>
</protein>
<dbReference type="PANTHER" id="PTHR47966">
    <property type="entry name" value="BETA-SITE APP-CLEAVING ENZYME, ISOFORM A-RELATED"/>
    <property type="match status" value="1"/>
</dbReference>
<sequence length="374" mass="41295">MWSSFRIWKIGVPLRKEKSLRQILREQGKLKDFLENHKTNPAGKYFPDFAAQVTSEPMINYLDNSYFGTIYIGTPGQEFTVLFDTGSSNLWVPSASCTSYACENHKTFNSSQSPTFKSINESLSIGYGSGYLTGVVGSDTVQVGNIMDTNQVFGLAENEDDNFYYTLFDGILGLGYPNISSDGIIPVFDNMWKQKLVQENLFSVFLSSNEANGSVLILGGYNSSYFSGSLSWVPVSQEGYWQITMDSVTMNGKTIACNGSCQAIVDTGTSLLMGPLTDILNIQNAIGATQNSGEYAVNCSTMDTLPDIIFTINGKQYPLSPKAYIDQSSCNSNFQGPSPGFWVLGDVFIREYFTVFDRANNQKELLAINKAFIE</sequence>
<evidence type="ECO:0000313" key="17">
    <source>
        <dbReference type="Proteomes" id="UP001066276"/>
    </source>
</evidence>
<evidence type="ECO:0000256" key="1">
    <source>
        <dbReference type="ARBA" id="ARBA00001898"/>
    </source>
</evidence>
<evidence type="ECO:0000313" key="16">
    <source>
        <dbReference type="EMBL" id="KAJ1121241.1"/>
    </source>
</evidence>
<comment type="subunit">
    <text evidence="4">Homodimer; disulfide-linked.</text>
</comment>
<evidence type="ECO:0000256" key="14">
    <source>
        <dbReference type="RuleBase" id="RU000454"/>
    </source>
</evidence>
<dbReference type="GO" id="GO:0004190">
    <property type="term" value="F:aspartic-type endopeptidase activity"/>
    <property type="evidence" value="ECO:0007669"/>
    <property type="project" value="UniProtKB-KW"/>
</dbReference>
<keyword evidence="17" id="KW-1185">Reference proteome</keyword>
<evidence type="ECO:0000256" key="6">
    <source>
        <dbReference type="ARBA" id="ARBA00022750"/>
    </source>
</evidence>
<comment type="caution">
    <text evidence="16">The sequence shown here is derived from an EMBL/GenBank/DDBJ whole genome shotgun (WGS) entry which is preliminary data.</text>
</comment>
<dbReference type="GO" id="GO:0006508">
    <property type="term" value="P:proteolysis"/>
    <property type="evidence" value="ECO:0007669"/>
    <property type="project" value="UniProtKB-KW"/>
</dbReference>
<keyword evidence="9 13" id="KW-1015">Disulfide bond</keyword>
<dbReference type="Gene3D" id="2.40.70.10">
    <property type="entry name" value="Acid Proteases"/>
    <property type="match status" value="2"/>
</dbReference>
<dbReference type="GO" id="GO:0007586">
    <property type="term" value="P:digestion"/>
    <property type="evidence" value="ECO:0007669"/>
    <property type="project" value="UniProtKB-KW"/>
</dbReference>
<evidence type="ECO:0000256" key="11">
    <source>
        <dbReference type="ARBA" id="ARBA00058213"/>
    </source>
</evidence>
<evidence type="ECO:0000256" key="10">
    <source>
        <dbReference type="ARBA" id="ARBA00023180"/>
    </source>
</evidence>
<evidence type="ECO:0000256" key="13">
    <source>
        <dbReference type="PIRSR" id="PIRSR601461-2"/>
    </source>
</evidence>
<comment type="catalytic activity">
    <reaction evidence="1">
        <text>Similar to cathepsin D, but slightly broader specificity.</text>
        <dbReference type="EC" id="3.4.23.34"/>
    </reaction>
</comment>
<feature type="active site" evidence="12">
    <location>
        <position position="266"/>
    </location>
</feature>
<comment type="function">
    <text evidence="11">May have a role in immune function. Probably involved in the processing of antigenic peptides during MHC class II-mediated antigen presentation.</text>
</comment>
<accession>A0AAV7P0Q3</accession>
<evidence type="ECO:0000256" key="7">
    <source>
        <dbReference type="ARBA" id="ARBA00022757"/>
    </source>
</evidence>
<dbReference type="AlphaFoldDB" id="A0AAV7P0Q3"/>